<evidence type="ECO:0000259" key="1">
    <source>
        <dbReference type="Pfam" id="PF05598"/>
    </source>
</evidence>
<dbReference type="Proteomes" id="UP000309984">
    <property type="component" value="Unassembled WGS sequence"/>
</dbReference>
<feature type="domain" description="Transposase InsH N-terminal" evidence="1">
    <location>
        <begin position="14"/>
        <end position="104"/>
    </location>
</feature>
<dbReference type="EMBL" id="POTM01000011">
    <property type="protein sequence ID" value="TLH73850.1"/>
    <property type="molecule type" value="Genomic_DNA"/>
</dbReference>
<dbReference type="PANTHER" id="PTHR33408">
    <property type="entry name" value="TRANSPOSASE"/>
    <property type="match status" value="1"/>
</dbReference>
<dbReference type="Pfam" id="PF13751">
    <property type="entry name" value="DDE_Tnp_1_6"/>
    <property type="match status" value="1"/>
</dbReference>
<keyword evidence="4" id="KW-1185">Reference proteome</keyword>
<evidence type="ECO:0000259" key="2">
    <source>
        <dbReference type="Pfam" id="PF13751"/>
    </source>
</evidence>
<dbReference type="Pfam" id="PF05598">
    <property type="entry name" value="DUF772"/>
    <property type="match status" value="1"/>
</dbReference>
<comment type="caution">
    <text evidence="3">The sequence shown here is derived from an EMBL/GenBank/DDBJ whole genome shotgun (WGS) entry which is preliminary data.</text>
</comment>
<gene>
    <name evidence="3" type="ORF">C1S79_03565</name>
</gene>
<dbReference type="InterPro" id="IPR025668">
    <property type="entry name" value="Tnp_DDE_dom"/>
</dbReference>
<proteinExistence type="predicted"/>
<evidence type="ECO:0000313" key="3">
    <source>
        <dbReference type="EMBL" id="TLH73850.1"/>
    </source>
</evidence>
<feature type="domain" description="Transposase DDE" evidence="2">
    <location>
        <begin position="458"/>
        <end position="521"/>
    </location>
</feature>
<dbReference type="InterPro" id="IPR008490">
    <property type="entry name" value="Transposase_InsH_N"/>
</dbReference>
<sequence length="528" mass="57050">MVRDQQFLLPPNMIDWLPEDHLVWFVIEVVKALDTAAFHANRKLGGAGRRAYDPDMLLALLIYAYASGERSSRRIEQLCVDHVAFRVLCAQDAPDHSAIARFRATHQDAFTSLFAQVLALCSAQGMVKVGVVSIDGSKIAANASRGANRSSESVQREVERISAQIAQTVVDEAVATDAAEDAESGDGPGGGQGLPEQFARHSGRAANIAKAVSELQRRRDADAAADAHDQKAAEEYLARVAAGGPVGRPPGNVDPVRYHQARIQRARNNIDQVEGVPGAAAAKTRGDARCKIKAAQKDLAKVQADIAAGHQPDLRGKAARARDRRADRAHARGAVADPVNITDPDSRLMTEGSGGGSVQAYNAQFIVTDDHYVLGVHTSQDANDTHCYLPAIAEATTQADGLGKKIGLVLMDSGYFTDENLTATGPERLIAPGKNRDLYADVREDPTSGEPPPDLDPQDAMRYRLRNPANAERYKRRSATVEPVFAHLKEQIKLRRFARRGLAAVTAELNLAATVINIHRLYNTQPAI</sequence>
<name>A0A7I7ZNR4_9MYCO</name>
<dbReference type="PANTHER" id="PTHR33408:SF4">
    <property type="entry name" value="TRANSPOSASE DDE DOMAIN-CONTAINING PROTEIN"/>
    <property type="match status" value="1"/>
</dbReference>
<dbReference type="AlphaFoldDB" id="A0A7I7ZNR4"/>
<evidence type="ECO:0000313" key="4">
    <source>
        <dbReference type="Proteomes" id="UP000309984"/>
    </source>
</evidence>
<accession>A0A7I7ZNR4</accession>
<reference evidence="3 4" key="1">
    <citation type="submission" date="2018-01" db="EMBL/GenBank/DDBJ databases">
        <title>Comparative genomics of Mycobacterium mucogenicum and Mycobacterium neoaurum clade members emphasizing tRNA and non-coding RNA.</title>
        <authorList>
            <person name="Behra P.R.K."/>
            <person name="Pettersson B.M.F."/>
            <person name="Das S."/>
            <person name="Dasgupta S."/>
            <person name="Kirsebom L.A."/>
        </authorList>
    </citation>
    <scope>NUCLEOTIDE SEQUENCE [LARGE SCALE GENOMIC DNA]</scope>
    <source>
        <strain evidence="3 4">DSM 45104</strain>
    </source>
</reference>
<organism evidence="3 4">
    <name type="scientific">Mycolicibacterium phocaicum</name>
    <dbReference type="NCBI Taxonomy" id="319706"/>
    <lineage>
        <taxon>Bacteria</taxon>
        <taxon>Bacillati</taxon>
        <taxon>Actinomycetota</taxon>
        <taxon>Actinomycetes</taxon>
        <taxon>Mycobacteriales</taxon>
        <taxon>Mycobacteriaceae</taxon>
        <taxon>Mycolicibacterium</taxon>
    </lineage>
</organism>
<protein>
    <submittedName>
        <fullName evidence="3">DDE transposase</fullName>
    </submittedName>
</protein>